<reference evidence="2 3" key="1">
    <citation type="submission" date="2014-02" db="EMBL/GenBank/DDBJ databases">
        <title>Transposable element dynamics among asymbiotic and ectomycorrhizal Amanita fungi.</title>
        <authorList>
            <consortium name="DOE Joint Genome Institute"/>
            <person name="Hess J."/>
            <person name="Skrede I."/>
            <person name="Wolfe B."/>
            <person name="LaButti K."/>
            <person name="Ohm R.A."/>
            <person name="Grigoriev I.V."/>
            <person name="Pringle A."/>
        </authorList>
    </citation>
    <scope>NUCLEOTIDE SEQUENCE [LARGE SCALE GENOMIC DNA]</scope>
    <source>
        <strain evidence="2 3">SKay4041</strain>
    </source>
</reference>
<keyword evidence="1" id="KW-1133">Transmembrane helix</keyword>
<evidence type="ECO:0000256" key="1">
    <source>
        <dbReference type="SAM" id="Phobius"/>
    </source>
</evidence>
<evidence type="ECO:0008006" key="4">
    <source>
        <dbReference type="Google" id="ProtNLM"/>
    </source>
</evidence>
<organism evidence="2 3">
    <name type="scientific">Amanita thiersii Skay4041</name>
    <dbReference type="NCBI Taxonomy" id="703135"/>
    <lineage>
        <taxon>Eukaryota</taxon>
        <taxon>Fungi</taxon>
        <taxon>Dikarya</taxon>
        <taxon>Basidiomycota</taxon>
        <taxon>Agaricomycotina</taxon>
        <taxon>Agaricomycetes</taxon>
        <taxon>Agaricomycetidae</taxon>
        <taxon>Agaricales</taxon>
        <taxon>Pluteineae</taxon>
        <taxon>Amanitaceae</taxon>
        <taxon>Amanita</taxon>
    </lineage>
</organism>
<dbReference type="OrthoDB" id="5582002at2759"/>
<accession>A0A2A9NSR4</accession>
<dbReference type="EMBL" id="KZ301971">
    <property type="protein sequence ID" value="PFH54035.1"/>
    <property type="molecule type" value="Genomic_DNA"/>
</dbReference>
<gene>
    <name evidence="2" type="ORF">AMATHDRAFT_136511</name>
</gene>
<name>A0A2A9NSR4_9AGAR</name>
<dbReference type="AlphaFoldDB" id="A0A2A9NSR4"/>
<keyword evidence="3" id="KW-1185">Reference proteome</keyword>
<evidence type="ECO:0000313" key="3">
    <source>
        <dbReference type="Proteomes" id="UP000242287"/>
    </source>
</evidence>
<keyword evidence="1" id="KW-0472">Membrane</keyword>
<evidence type="ECO:0000313" key="2">
    <source>
        <dbReference type="EMBL" id="PFH54035.1"/>
    </source>
</evidence>
<dbReference type="Proteomes" id="UP000242287">
    <property type="component" value="Unassembled WGS sequence"/>
</dbReference>
<protein>
    <recommendedName>
        <fullName evidence="4">Late embryogenesis abundant protein LEA-2 subgroup domain-containing protein</fullName>
    </recommendedName>
</protein>
<feature type="transmembrane region" description="Helical" evidence="1">
    <location>
        <begin position="191"/>
        <end position="211"/>
    </location>
</feature>
<sequence length="378" mass="42119">MDYDRKSTVSSFYGAPKTSLDALNADFVAHPPNVRARDDASSFFNGDNRMSTDLHGPRANAGYNRNSFFHAGREEPVKGGRDEEEEVAQEAWDVYADFNNAGPRYSHTFGQNSQGYQQLPPLSPNVEEVASTNNVEMVTVPALGPEWSKDEMRGMTKAGKNERRAETRREKWKAWNRGERGMCGHYCTKKVFVFVVFGVCIAIGIVLAFTVPRVPIFGFNSDSPLVNATGAWGNAVPFIFSRFPANFSFPANAALQVNTHNNYVPITFNHIKANVFDLQTSRLVATGDLGHKTFPAKKYTNLLLPLNFTYIASNDTDQTWANWYNACKNRGLYTDGKRQPVQYRILLTMNILGLPNSRSTSTEVSDAECPVELPMNAG</sequence>
<keyword evidence="1" id="KW-0812">Transmembrane</keyword>
<proteinExistence type="predicted"/>